<keyword evidence="4 8" id="KW-0805">Transcription regulation</keyword>
<evidence type="ECO:0000313" key="11">
    <source>
        <dbReference type="Proteomes" id="UP001174691"/>
    </source>
</evidence>
<comment type="caution">
    <text evidence="10">The sequence shown here is derived from an EMBL/GenBank/DDBJ whole genome shotgun (WGS) entry which is preliminary data.</text>
</comment>
<reference evidence="10" key="1">
    <citation type="submission" date="2022-07" db="EMBL/GenBank/DDBJ databases">
        <title>Fungi with potential for degradation of polypropylene.</title>
        <authorList>
            <person name="Gostincar C."/>
        </authorList>
    </citation>
    <scope>NUCLEOTIDE SEQUENCE</scope>
    <source>
        <strain evidence="10">EXF-13287</strain>
    </source>
</reference>
<dbReference type="GO" id="GO:0006357">
    <property type="term" value="P:regulation of transcription by RNA polymerase II"/>
    <property type="evidence" value="ECO:0007669"/>
    <property type="project" value="InterPro"/>
</dbReference>
<comment type="subcellular location">
    <subcellularLocation>
        <location evidence="1 8">Nucleus</location>
    </subcellularLocation>
</comment>
<comment type="function">
    <text evidence="8">Component of the Mediator complex, a coactivator involved in the regulated transcription of nearly all RNA polymerase II-dependent genes. Mediator functions as a bridge to convey information from gene-specific regulatory proteins to the basal RNA polymerase II transcription machinery. Mediator is recruited to promoters by direct interactions with regulatory proteins and serves as a scaffold for the assembly of a functional preinitiation complex with RNA polymerase II and the general transcription factors.</text>
</comment>
<dbReference type="AlphaFoldDB" id="A0AA38RGI5"/>
<sequence length="325" mass="35026">MALQTPLDETMWQCDLAAVGIHQLHSNTILPYFQMSPFYDQSSNNAILWGQAMSNANMYPLVQTREAFEGRLKTMSGVEFVVAQEPSEMAPGTGTGVWVINKQHRRKRHGMEDEVNVLATYFVVGEHIYMAPSMADVLSSRLAAVSDAVGKAITAADNVQRWSPALGRVYQNAPPPPPPSNRPKGAESKEATPIPGATVAAPPKEVNRTALDSRLAEESLAIYLKYGDEFMDENPITGQPGSFHLSSTGRKDKLSVPLGAKAAPLSLKDTPLPPLNTKVAAENPLARPGKETKSPRSGAPKLKRRKSKGGTNTPTTSTPNTSTPS</sequence>
<comment type="subunit">
    <text evidence="8">Component of the Mediator complex.</text>
</comment>
<evidence type="ECO:0000313" key="10">
    <source>
        <dbReference type="EMBL" id="KAJ9139247.1"/>
    </source>
</evidence>
<evidence type="ECO:0000256" key="1">
    <source>
        <dbReference type="ARBA" id="ARBA00004123"/>
    </source>
</evidence>
<dbReference type="Pfam" id="PF04934">
    <property type="entry name" value="Med6"/>
    <property type="match status" value="1"/>
</dbReference>
<organism evidence="10 11">
    <name type="scientific">Coniochaeta hoffmannii</name>
    <dbReference type="NCBI Taxonomy" id="91930"/>
    <lineage>
        <taxon>Eukaryota</taxon>
        <taxon>Fungi</taxon>
        <taxon>Dikarya</taxon>
        <taxon>Ascomycota</taxon>
        <taxon>Pezizomycotina</taxon>
        <taxon>Sordariomycetes</taxon>
        <taxon>Sordariomycetidae</taxon>
        <taxon>Coniochaetales</taxon>
        <taxon>Coniochaetaceae</taxon>
        <taxon>Coniochaeta</taxon>
    </lineage>
</organism>
<name>A0AA38RGI5_9PEZI</name>
<keyword evidence="5 8" id="KW-0804">Transcription</keyword>
<keyword evidence="6 8" id="KW-0539">Nucleus</keyword>
<dbReference type="GO" id="GO:0016592">
    <property type="term" value="C:mediator complex"/>
    <property type="evidence" value="ECO:0007669"/>
    <property type="project" value="InterPro"/>
</dbReference>
<proteinExistence type="inferred from homology"/>
<evidence type="ECO:0000256" key="6">
    <source>
        <dbReference type="ARBA" id="ARBA00023242"/>
    </source>
</evidence>
<gene>
    <name evidence="8" type="primary">MED6</name>
    <name evidence="10" type="ORF">NKR19_g7531</name>
</gene>
<dbReference type="EMBL" id="JANBVN010000133">
    <property type="protein sequence ID" value="KAJ9139247.1"/>
    <property type="molecule type" value="Genomic_DNA"/>
</dbReference>
<feature type="compositionally biased region" description="Low complexity" evidence="9">
    <location>
        <begin position="311"/>
        <end position="325"/>
    </location>
</feature>
<feature type="region of interest" description="Disordered" evidence="9">
    <location>
        <begin position="264"/>
        <end position="325"/>
    </location>
</feature>
<comment type="similarity">
    <text evidence="2 8">Belongs to the Mediator complex subunit 6 family.</text>
</comment>
<evidence type="ECO:0000256" key="3">
    <source>
        <dbReference type="ARBA" id="ARBA00020634"/>
    </source>
</evidence>
<evidence type="ECO:0000256" key="2">
    <source>
        <dbReference type="ARBA" id="ARBA00007526"/>
    </source>
</evidence>
<dbReference type="PANTHER" id="PTHR13104">
    <property type="entry name" value="MED-6-RELATED"/>
    <property type="match status" value="1"/>
</dbReference>
<keyword evidence="11" id="KW-1185">Reference proteome</keyword>
<dbReference type="GO" id="GO:0003712">
    <property type="term" value="F:transcription coregulator activity"/>
    <property type="evidence" value="ECO:0007669"/>
    <property type="project" value="InterPro"/>
</dbReference>
<keyword evidence="8" id="KW-0010">Activator</keyword>
<dbReference type="Gene3D" id="3.10.450.580">
    <property type="entry name" value="Mediator complex, subunit Med6"/>
    <property type="match status" value="1"/>
</dbReference>
<dbReference type="InterPro" id="IPR038566">
    <property type="entry name" value="Mediator_Med6_sf"/>
</dbReference>
<evidence type="ECO:0000256" key="7">
    <source>
        <dbReference type="ARBA" id="ARBA00031259"/>
    </source>
</evidence>
<evidence type="ECO:0000256" key="5">
    <source>
        <dbReference type="ARBA" id="ARBA00023163"/>
    </source>
</evidence>
<accession>A0AA38RGI5</accession>
<evidence type="ECO:0000256" key="9">
    <source>
        <dbReference type="SAM" id="MobiDB-lite"/>
    </source>
</evidence>
<dbReference type="Proteomes" id="UP001174691">
    <property type="component" value="Unassembled WGS sequence"/>
</dbReference>
<evidence type="ECO:0000256" key="4">
    <source>
        <dbReference type="ARBA" id="ARBA00023015"/>
    </source>
</evidence>
<evidence type="ECO:0000256" key="8">
    <source>
        <dbReference type="RuleBase" id="RU364143"/>
    </source>
</evidence>
<dbReference type="InterPro" id="IPR007018">
    <property type="entry name" value="Mediator_Med6"/>
</dbReference>
<feature type="region of interest" description="Disordered" evidence="9">
    <location>
        <begin position="168"/>
        <end position="211"/>
    </location>
</feature>
<protein>
    <recommendedName>
        <fullName evidence="3 8">Mediator of RNA polymerase II transcription subunit 6</fullName>
    </recommendedName>
    <alternativeName>
        <fullName evidence="7 8">Mediator complex subunit 6</fullName>
    </alternativeName>
</protein>